<evidence type="ECO:0000313" key="5">
    <source>
        <dbReference type="Proteomes" id="UP000740557"/>
    </source>
</evidence>
<dbReference type="Proteomes" id="UP000740557">
    <property type="component" value="Unassembled WGS sequence"/>
</dbReference>
<dbReference type="PROSITE" id="PS51176">
    <property type="entry name" value="PDH_ADH"/>
    <property type="match status" value="1"/>
</dbReference>
<dbReference type="InterPro" id="IPR059064">
    <property type="entry name" value="TYRAAT2_C"/>
</dbReference>
<dbReference type="Pfam" id="PF26213">
    <property type="entry name" value="TYRAAT1_C"/>
    <property type="match status" value="1"/>
</dbReference>
<organism evidence="4 5">
    <name type="scientific">candidate division WWE3 bacterium</name>
    <dbReference type="NCBI Taxonomy" id="2053526"/>
    <lineage>
        <taxon>Bacteria</taxon>
        <taxon>Katanobacteria</taxon>
    </lineage>
</organism>
<dbReference type="GO" id="GO:0006571">
    <property type="term" value="P:tyrosine biosynthetic process"/>
    <property type="evidence" value="ECO:0007669"/>
    <property type="project" value="InterPro"/>
</dbReference>
<dbReference type="GO" id="GO:0070403">
    <property type="term" value="F:NAD+ binding"/>
    <property type="evidence" value="ECO:0007669"/>
    <property type="project" value="InterPro"/>
</dbReference>
<dbReference type="GO" id="GO:0004665">
    <property type="term" value="F:prephenate dehydrogenase (NADP+) activity"/>
    <property type="evidence" value="ECO:0007669"/>
    <property type="project" value="InterPro"/>
</dbReference>
<dbReference type="SUPFAM" id="SSF51735">
    <property type="entry name" value="NAD(P)-binding Rossmann-fold domains"/>
    <property type="match status" value="1"/>
</dbReference>
<dbReference type="InterPro" id="IPR036291">
    <property type="entry name" value="NAD(P)-bd_dom_sf"/>
</dbReference>
<dbReference type="PROSITE" id="PS51171">
    <property type="entry name" value="PREPHENATE_DEHYDR_3"/>
    <property type="match status" value="1"/>
</dbReference>
<evidence type="ECO:0000256" key="1">
    <source>
        <dbReference type="ARBA" id="ARBA00023002"/>
    </source>
</evidence>
<sequence length="457" mass="51694">MQTKNQTKTQIKTKLISESTCIVGYGRFGKTLHKLLEGMQNVFVYDIDLEKLQNVNKEAIATRLEEVYACNTVFLALPISKLEETIELHKPYIKDNLLIDVLSVKLHAKGVLNKALANTQARALLTHPMFGPDSSKNGFENLPIVVDKNTAMDEEYAYWIEFFNSKGLNVIEMSAEEHDRMAAGSQGVTHFVGRLLEEYGMKPTPIDTVGAKILLQVKEQTCNDTWELFKDLQTYNPFTEQMRDEIGQAYKKVSTSLLPPKIVRETPIYGIQGGKGSFNEQALGDFVSRHGIEKYEVKYLYTTERVLKELELGEIDFGQFAMHNSIGGVVAESIHASAKHRFNIVEEFEIVISHHIMKRKNVDWQDIKTIMAHPQVFKQCQSTLAKDYPQYNLVVGEGDLIDHAKVAQALNLGELDKNIAVMGPRILAELYDLDVVASDLQDNKNNLTSFLLCEIKY</sequence>
<gene>
    <name evidence="4" type="ORF">KC980_00130</name>
</gene>
<dbReference type="Gene3D" id="3.40.190.10">
    <property type="entry name" value="Periplasmic binding protein-like II"/>
    <property type="match status" value="2"/>
</dbReference>
<feature type="domain" description="Prephenate/arogenate dehydrogenase" evidence="3">
    <location>
        <begin position="18"/>
        <end position="289"/>
    </location>
</feature>
<evidence type="ECO:0000259" key="2">
    <source>
        <dbReference type="PROSITE" id="PS51171"/>
    </source>
</evidence>
<dbReference type="GO" id="GO:0008977">
    <property type="term" value="F:prephenate dehydrogenase (NAD+) activity"/>
    <property type="evidence" value="ECO:0007669"/>
    <property type="project" value="InterPro"/>
</dbReference>
<dbReference type="Gene3D" id="3.40.50.720">
    <property type="entry name" value="NAD(P)-binding Rossmann-like Domain"/>
    <property type="match status" value="1"/>
</dbReference>
<keyword evidence="1" id="KW-0560">Oxidoreductase</keyword>
<dbReference type="AlphaFoldDB" id="A0A955ED27"/>
<dbReference type="PANTHER" id="PTHR43207">
    <property type="entry name" value="AROGENATE DEHYDROGENASE-RELATED"/>
    <property type="match status" value="1"/>
</dbReference>
<reference evidence="4" key="1">
    <citation type="submission" date="2020-04" db="EMBL/GenBank/DDBJ databases">
        <authorList>
            <person name="Zhang T."/>
        </authorList>
    </citation>
    <scope>NUCLEOTIDE SEQUENCE</scope>
    <source>
        <strain evidence="4">HKST-UBA79</strain>
    </source>
</reference>
<accession>A0A955ED27</accession>
<dbReference type="PANTHER" id="PTHR43207:SF3">
    <property type="entry name" value="AROGENATE DEHYDROGENASE 1, CHLOROPLASTIC-LIKE"/>
    <property type="match status" value="1"/>
</dbReference>
<reference evidence="4" key="2">
    <citation type="journal article" date="2021" name="Microbiome">
        <title>Successional dynamics and alternative stable states in a saline activated sludge microbial community over 9 years.</title>
        <authorList>
            <person name="Wang Y."/>
            <person name="Ye J."/>
            <person name="Ju F."/>
            <person name="Liu L."/>
            <person name="Boyd J.A."/>
            <person name="Deng Y."/>
            <person name="Parks D.H."/>
            <person name="Jiang X."/>
            <person name="Yin X."/>
            <person name="Woodcroft B.J."/>
            <person name="Tyson G.W."/>
            <person name="Hugenholtz P."/>
            <person name="Polz M.F."/>
            <person name="Zhang T."/>
        </authorList>
    </citation>
    <scope>NUCLEOTIDE SEQUENCE</scope>
    <source>
        <strain evidence="4">HKST-UBA79</strain>
    </source>
</reference>
<dbReference type="GO" id="GO:0033730">
    <property type="term" value="F:arogenate dehydrogenase (NADP+) activity"/>
    <property type="evidence" value="ECO:0007669"/>
    <property type="project" value="InterPro"/>
</dbReference>
<evidence type="ECO:0000313" key="4">
    <source>
        <dbReference type="EMBL" id="MCA9307899.1"/>
    </source>
</evidence>
<dbReference type="GO" id="GO:0009094">
    <property type="term" value="P:L-phenylalanine biosynthetic process"/>
    <property type="evidence" value="ECO:0007669"/>
    <property type="project" value="InterPro"/>
</dbReference>
<dbReference type="SUPFAM" id="SSF53850">
    <property type="entry name" value="Periplasmic binding protein-like II"/>
    <property type="match status" value="1"/>
</dbReference>
<name>A0A955ED27_UNCKA</name>
<dbReference type="InterPro" id="IPR001086">
    <property type="entry name" value="Preph_deHydtase"/>
</dbReference>
<comment type="caution">
    <text evidence="4">The sequence shown here is derived from an EMBL/GenBank/DDBJ whole genome shotgun (WGS) entry which is preliminary data.</text>
</comment>
<dbReference type="InterPro" id="IPR046826">
    <property type="entry name" value="PDH_N"/>
</dbReference>
<dbReference type="Pfam" id="PF02153">
    <property type="entry name" value="PDH_N"/>
    <property type="match status" value="1"/>
</dbReference>
<dbReference type="EMBL" id="JAGQNX010000004">
    <property type="protein sequence ID" value="MCA9307899.1"/>
    <property type="molecule type" value="Genomic_DNA"/>
</dbReference>
<protein>
    <submittedName>
        <fullName evidence="4">Prephenate dehydrogenase/arogenate dehydrogenase family protein</fullName>
    </submittedName>
</protein>
<evidence type="ECO:0000259" key="3">
    <source>
        <dbReference type="PROSITE" id="PS51176"/>
    </source>
</evidence>
<dbReference type="GO" id="GO:0004664">
    <property type="term" value="F:prephenate dehydratase activity"/>
    <property type="evidence" value="ECO:0007669"/>
    <property type="project" value="InterPro"/>
</dbReference>
<dbReference type="InterPro" id="IPR003099">
    <property type="entry name" value="Prephen_DH"/>
</dbReference>
<dbReference type="InterPro" id="IPR045011">
    <property type="entry name" value="TYRAAT1/2"/>
</dbReference>
<proteinExistence type="predicted"/>
<feature type="domain" description="Prephenate dehydratase" evidence="2">
    <location>
        <begin position="268"/>
        <end position="455"/>
    </location>
</feature>
<dbReference type="Pfam" id="PF00800">
    <property type="entry name" value="PDT"/>
    <property type="match status" value="1"/>
</dbReference>